<sequence>MSKCFTVSIFLFALSAFTQKDSDQKIKLRFPYKNAGLTKREAAAHLLNRFTFGPTPGQIDEVVNMGLENWFAQQLNETIDDSDLQKRLAGYDALNLTTEQIVNTYPNPGQLIQLARKQNIILKNNDTSAQGKQEYKEQLKQFMQQNGYKPFAELERQLINQKILRAAYSNNQLQEVMTDFWFNHFNVSLTKPQCLQFTFPYERDAIRPNALGQFDKLLLATAKHPAMLEYLDNTTSVSNNNQLAQKQNNRPGAKRFQEKMMEMANDPSQKNAAFIKQMLDARKTQGLNENYAREIMELHTLGVDGGYTQNDVTQLARALTGWSAMPLLKDGAVQKLIDKAGGKEKLEERGFVFDDNFLFRADKHDEGEKIILNQKLPVNGGYDEGEKMIEFLANHPSTAKFISKKLATRFVSDHPSDALINKMASAFLQSKGNIKSVLAVMVNSDEFWKEDALREKIKSPFELAISSVRATKAEVQQPFQLFLWCTRMGQKFYYYQAPTGFPDKASYWINTGSLLNRMNFGLAFATEKIPGIKLNLAALNNNHEPESIEAALNIYSNTLLPERNNAANIKRLMPLINDNNLEKKLNDASANKNENGDVMNENKINKAINKSEKDVLNRKNNKPVTTVYTVGNNNMIAQVVGVIIGSPEFQRK</sequence>
<protein>
    <recommendedName>
        <fullName evidence="2">DUF1800 domain-containing protein</fullName>
    </recommendedName>
</protein>
<organism evidence="1">
    <name type="scientific">mine drainage metagenome</name>
    <dbReference type="NCBI Taxonomy" id="410659"/>
    <lineage>
        <taxon>unclassified sequences</taxon>
        <taxon>metagenomes</taxon>
        <taxon>ecological metagenomes</taxon>
    </lineage>
</organism>
<dbReference type="EMBL" id="MLJW01000016">
    <property type="protein sequence ID" value="OIR12660.1"/>
    <property type="molecule type" value="Genomic_DNA"/>
</dbReference>
<dbReference type="Pfam" id="PF08811">
    <property type="entry name" value="DUF1800"/>
    <property type="match status" value="1"/>
</dbReference>
<evidence type="ECO:0008006" key="2">
    <source>
        <dbReference type="Google" id="ProtNLM"/>
    </source>
</evidence>
<evidence type="ECO:0000313" key="1">
    <source>
        <dbReference type="EMBL" id="OIR12660.1"/>
    </source>
</evidence>
<name>A0A1J5TG38_9ZZZZ</name>
<proteinExistence type="predicted"/>
<dbReference type="InterPro" id="IPR014917">
    <property type="entry name" value="DUF1800"/>
</dbReference>
<gene>
    <name evidence="1" type="ORF">GALL_57270</name>
</gene>
<reference evidence="1" key="1">
    <citation type="submission" date="2016-10" db="EMBL/GenBank/DDBJ databases">
        <title>Sequence of Gallionella enrichment culture.</title>
        <authorList>
            <person name="Poehlein A."/>
            <person name="Muehling M."/>
            <person name="Daniel R."/>
        </authorList>
    </citation>
    <scope>NUCLEOTIDE SEQUENCE</scope>
</reference>
<comment type="caution">
    <text evidence="1">The sequence shown here is derived from an EMBL/GenBank/DDBJ whole genome shotgun (WGS) entry which is preliminary data.</text>
</comment>
<accession>A0A1J5TG38</accession>
<dbReference type="AlphaFoldDB" id="A0A1J5TG38"/>